<dbReference type="PANTHER" id="PTHR42929:SF1">
    <property type="entry name" value="INNER MEMBRANE ABC TRANSPORTER PERMEASE PROTEIN YDCU-RELATED"/>
    <property type="match status" value="1"/>
</dbReference>
<dbReference type="AlphaFoldDB" id="A0A919GDD3"/>
<evidence type="ECO:0000256" key="6">
    <source>
        <dbReference type="ARBA" id="ARBA00022989"/>
    </source>
</evidence>
<keyword evidence="6 8" id="KW-1133">Transmembrane helix</keyword>
<evidence type="ECO:0000256" key="2">
    <source>
        <dbReference type="ARBA" id="ARBA00007069"/>
    </source>
</evidence>
<dbReference type="InterPro" id="IPR035906">
    <property type="entry name" value="MetI-like_sf"/>
</dbReference>
<feature type="transmembrane region" description="Helical" evidence="8">
    <location>
        <begin position="88"/>
        <end position="111"/>
    </location>
</feature>
<dbReference type="Pfam" id="PF00528">
    <property type="entry name" value="BPD_transp_1"/>
    <property type="match status" value="1"/>
</dbReference>
<accession>A0A919GDD3</accession>
<dbReference type="SUPFAM" id="SSF161098">
    <property type="entry name" value="MetI-like"/>
    <property type="match status" value="1"/>
</dbReference>
<reference evidence="11" key="2">
    <citation type="submission" date="2020-09" db="EMBL/GenBank/DDBJ databases">
        <authorList>
            <person name="Sun Q."/>
            <person name="Ohkuma M."/>
        </authorList>
    </citation>
    <scope>NUCLEOTIDE SEQUENCE</scope>
    <source>
        <strain evidence="11">JCM 5069</strain>
    </source>
</reference>
<dbReference type="CDD" id="cd06261">
    <property type="entry name" value="TM_PBP2"/>
    <property type="match status" value="1"/>
</dbReference>
<keyword evidence="12" id="KW-1185">Reference proteome</keyword>
<comment type="subcellular location">
    <subcellularLocation>
        <location evidence="1 8">Cell membrane</location>
        <topology evidence="1 8">Multi-pass membrane protein</topology>
    </subcellularLocation>
</comment>
<evidence type="ECO:0000256" key="7">
    <source>
        <dbReference type="ARBA" id="ARBA00023136"/>
    </source>
</evidence>
<dbReference type="RefSeq" id="WP_189933985.1">
    <property type="nucleotide sequence ID" value="NZ_BNCD01000011.1"/>
</dbReference>
<keyword evidence="3 8" id="KW-0813">Transport</keyword>
<gene>
    <name evidence="11" type="ORF">GCM10018793_40500</name>
</gene>
<dbReference type="InterPro" id="IPR000515">
    <property type="entry name" value="MetI-like"/>
</dbReference>
<feature type="domain" description="ABC transmembrane type-1" evidence="10">
    <location>
        <begin position="88"/>
        <end position="293"/>
    </location>
</feature>
<feature type="transmembrane region" description="Helical" evidence="8">
    <location>
        <begin position="215"/>
        <end position="242"/>
    </location>
</feature>
<evidence type="ECO:0000313" key="12">
    <source>
        <dbReference type="Proteomes" id="UP000603708"/>
    </source>
</evidence>
<evidence type="ECO:0000256" key="5">
    <source>
        <dbReference type="ARBA" id="ARBA00022692"/>
    </source>
</evidence>
<evidence type="ECO:0000259" key="10">
    <source>
        <dbReference type="PROSITE" id="PS50928"/>
    </source>
</evidence>
<dbReference type="GO" id="GO:0005886">
    <property type="term" value="C:plasma membrane"/>
    <property type="evidence" value="ECO:0007669"/>
    <property type="project" value="UniProtKB-SubCell"/>
</dbReference>
<evidence type="ECO:0000313" key="11">
    <source>
        <dbReference type="EMBL" id="GHH81931.1"/>
    </source>
</evidence>
<keyword evidence="7 8" id="KW-0472">Membrane</keyword>
<reference evidence="11" key="1">
    <citation type="journal article" date="2014" name="Int. J. Syst. Evol. Microbiol.">
        <title>Complete genome sequence of Corynebacterium casei LMG S-19264T (=DSM 44701T), isolated from a smear-ripened cheese.</title>
        <authorList>
            <consortium name="US DOE Joint Genome Institute (JGI-PGF)"/>
            <person name="Walter F."/>
            <person name="Albersmeier A."/>
            <person name="Kalinowski J."/>
            <person name="Ruckert C."/>
        </authorList>
    </citation>
    <scope>NUCLEOTIDE SEQUENCE</scope>
    <source>
        <strain evidence="11">JCM 5069</strain>
    </source>
</reference>
<keyword evidence="5 8" id="KW-0812">Transmembrane</keyword>
<comment type="similarity">
    <text evidence="2">Belongs to the binding-protein-dependent transport system permease family. CysTW subfamily.</text>
</comment>
<organism evidence="11 12">
    <name type="scientific">Streptomyces sulfonofaciens</name>
    <dbReference type="NCBI Taxonomy" id="68272"/>
    <lineage>
        <taxon>Bacteria</taxon>
        <taxon>Bacillati</taxon>
        <taxon>Actinomycetota</taxon>
        <taxon>Actinomycetes</taxon>
        <taxon>Kitasatosporales</taxon>
        <taxon>Streptomycetaceae</taxon>
        <taxon>Streptomyces</taxon>
    </lineage>
</organism>
<evidence type="ECO:0000256" key="9">
    <source>
        <dbReference type="SAM" id="MobiDB-lite"/>
    </source>
</evidence>
<feature type="transmembrane region" description="Helical" evidence="8">
    <location>
        <begin position="279"/>
        <end position="296"/>
    </location>
</feature>
<protein>
    <submittedName>
        <fullName evidence="11">ABC transporter permease</fullName>
    </submittedName>
</protein>
<dbReference type="PROSITE" id="PS50928">
    <property type="entry name" value="ABC_TM1"/>
    <property type="match status" value="1"/>
</dbReference>
<evidence type="ECO:0000256" key="1">
    <source>
        <dbReference type="ARBA" id="ARBA00004651"/>
    </source>
</evidence>
<evidence type="ECO:0000256" key="3">
    <source>
        <dbReference type="ARBA" id="ARBA00022448"/>
    </source>
</evidence>
<dbReference type="Gene3D" id="1.10.3720.10">
    <property type="entry name" value="MetI-like"/>
    <property type="match status" value="1"/>
</dbReference>
<sequence length="310" mass="32944">MSAAAPTAGHRTTTAGKPPGRAATRRARFAERGVDRLLLLLVPAVAIIALLFVYPFVYGLLISFSPLKGGAFANYRDFFADPFLRQTIWYTVRLAIPVALVSLLLAVPLAYRLRRDFRGKRAITLVFLLPVTLGSVVLSEGMTTIFAPNGWFNLVLGSVGLGPVSVLYGYWGTFVAAVLGILPLMLLLLIGFFGGIDPALEDAAATLGASRAVRFWRVLFPLVLPGLITALSLGLVEAFAVFPSAVLVGEPGGATHVLSIPIYQAAQQRFDYSAASADATVMVLVEIVVLGALTLVRSRLYRGAAVGGKG</sequence>
<dbReference type="EMBL" id="BNCD01000011">
    <property type="protein sequence ID" value="GHH81931.1"/>
    <property type="molecule type" value="Genomic_DNA"/>
</dbReference>
<evidence type="ECO:0000256" key="4">
    <source>
        <dbReference type="ARBA" id="ARBA00022475"/>
    </source>
</evidence>
<comment type="caution">
    <text evidence="11">The sequence shown here is derived from an EMBL/GenBank/DDBJ whole genome shotgun (WGS) entry which is preliminary data.</text>
</comment>
<feature type="transmembrane region" description="Helical" evidence="8">
    <location>
        <begin position="123"/>
        <end position="147"/>
    </location>
</feature>
<dbReference type="Proteomes" id="UP000603708">
    <property type="component" value="Unassembled WGS sequence"/>
</dbReference>
<feature type="region of interest" description="Disordered" evidence="9">
    <location>
        <begin position="1"/>
        <end position="23"/>
    </location>
</feature>
<keyword evidence="4" id="KW-1003">Cell membrane</keyword>
<feature type="transmembrane region" description="Helical" evidence="8">
    <location>
        <begin position="37"/>
        <end position="57"/>
    </location>
</feature>
<proteinExistence type="inferred from homology"/>
<dbReference type="PANTHER" id="PTHR42929">
    <property type="entry name" value="INNER MEMBRANE ABC TRANSPORTER PERMEASE PROTEIN YDCU-RELATED-RELATED"/>
    <property type="match status" value="1"/>
</dbReference>
<name>A0A919GDD3_9ACTN</name>
<feature type="transmembrane region" description="Helical" evidence="8">
    <location>
        <begin position="167"/>
        <end position="194"/>
    </location>
</feature>
<evidence type="ECO:0000256" key="8">
    <source>
        <dbReference type="RuleBase" id="RU363032"/>
    </source>
</evidence>
<dbReference type="GO" id="GO:0055085">
    <property type="term" value="P:transmembrane transport"/>
    <property type="evidence" value="ECO:0007669"/>
    <property type="project" value="InterPro"/>
</dbReference>